<dbReference type="GO" id="GO:0016787">
    <property type="term" value="F:hydrolase activity"/>
    <property type="evidence" value="ECO:0007669"/>
    <property type="project" value="UniProtKB-KW"/>
</dbReference>
<evidence type="ECO:0000313" key="2">
    <source>
        <dbReference type="EMBL" id="PZQ18516.1"/>
    </source>
</evidence>
<dbReference type="SUPFAM" id="SSF53474">
    <property type="entry name" value="alpha/beta-Hydrolases"/>
    <property type="match status" value="1"/>
</dbReference>
<dbReference type="InterPro" id="IPR000073">
    <property type="entry name" value="AB_hydrolase_1"/>
</dbReference>
<name>A0A2W5KN74_9GAMM</name>
<evidence type="ECO:0000313" key="3">
    <source>
        <dbReference type="Proteomes" id="UP000249046"/>
    </source>
</evidence>
<proteinExistence type="predicted"/>
<sequence length="214" mass="22356">MDAGHVIVLHGLWMRSVTLLPLARRLREAGFSVQTLDYASAVGGPERAVLRLRERMQAHRGAPLHLVGHSLGGLIALRALVDAGDAANEGRVVCLGSPLCGSAAARSLSAWRLGHWLMGRSADLLCTGLDAWRGPNAVGVVAGRLPLGLGFVLGPLAGDHDGTVAVAETQLPGIADHRTVPTSHSGLLVSREAADQTVAFLRSGRFTPPRQAAA</sequence>
<dbReference type="Pfam" id="PF12697">
    <property type="entry name" value="Abhydrolase_6"/>
    <property type="match status" value="1"/>
</dbReference>
<dbReference type="PANTHER" id="PTHR37946:SF1">
    <property type="entry name" value="SLL1969 PROTEIN"/>
    <property type="match status" value="1"/>
</dbReference>
<dbReference type="PANTHER" id="PTHR37946">
    <property type="entry name" value="SLL1969 PROTEIN"/>
    <property type="match status" value="1"/>
</dbReference>
<evidence type="ECO:0000259" key="1">
    <source>
        <dbReference type="Pfam" id="PF12697"/>
    </source>
</evidence>
<gene>
    <name evidence="2" type="ORF">DI564_04245</name>
</gene>
<dbReference type="InterPro" id="IPR029058">
    <property type="entry name" value="AB_hydrolase_fold"/>
</dbReference>
<dbReference type="Proteomes" id="UP000249046">
    <property type="component" value="Unassembled WGS sequence"/>
</dbReference>
<protein>
    <submittedName>
        <fullName evidence="2">Alpha/beta hydrolase</fullName>
    </submittedName>
</protein>
<feature type="domain" description="AB hydrolase-1" evidence="1">
    <location>
        <begin position="6"/>
        <end position="146"/>
    </location>
</feature>
<comment type="caution">
    <text evidence="2">The sequence shown here is derived from an EMBL/GenBank/DDBJ whole genome shotgun (WGS) entry which is preliminary data.</text>
</comment>
<dbReference type="EMBL" id="QFPO01000003">
    <property type="protein sequence ID" value="PZQ18516.1"/>
    <property type="molecule type" value="Genomic_DNA"/>
</dbReference>
<dbReference type="Gene3D" id="3.40.50.1820">
    <property type="entry name" value="alpha/beta hydrolase"/>
    <property type="match status" value="1"/>
</dbReference>
<keyword evidence="2" id="KW-0378">Hydrolase</keyword>
<accession>A0A2W5KN74</accession>
<organism evidence="2 3">
    <name type="scientific">Rhodanobacter denitrificans</name>
    <dbReference type="NCBI Taxonomy" id="666685"/>
    <lineage>
        <taxon>Bacteria</taxon>
        <taxon>Pseudomonadati</taxon>
        <taxon>Pseudomonadota</taxon>
        <taxon>Gammaproteobacteria</taxon>
        <taxon>Lysobacterales</taxon>
        <taxon>Rhodanobacteraceae</taxon>
        <taxon>Rhodanobacter</taxon>
    </lineage>
</organism>
<reference evidence="2 3" key="1">
    <citation type="submission" date="2017-08" db="EMBL/GenBank/DDBJ databases">
        <title>Infants hospitalized years apart are colonized by the same room-sourced microbial strains.</title>
        <authorList>
            <person name="Brooks B."/>
            <person name="Olm M.R."/>
            <person name="Firek B.A."/>
            <person name="Baker R."/>
            <person name="Thomas B.C."/>
            <person name="Morowitz M.J."/>
            <person name="Banfield J.F."/>
        </authorList>
    </citation>
    <scope>NUCLEOTIDE SEQUENCE [LARGE SCALE GENOMIC DNA]</scope>
    <source>
        <strain evidence="2">S2_005_003_R2_42</strain>
    </source>
</reference>
<dbReference type="AlphaFoldDB" id="A0A2W5KN74"/>